<keyword evidence="12 17" id="KW-0456">Lyase</keyword>
<dbReference type="SUPFAM" id="SSF64153">
    <property type="entry name" value="YjeF N-terminal domain-like"/>
    <property type="match status" value="1"/>
</dbReference>
<evidence type="ECO:0000256" key="3">
    <source>
        <dbReference type="ARBA" id="ARBA00006001"/>
    </source>
</evidence>
<dbReference type="InterPro" id="IPR036652">
    <property type="entry name" value="YjeF_N_dom_sf"/>
</dbReference>
<feature type="binding site" evidence="17">
    <location>
        <begin position="368"/>
        <end position="372"/>
    </location>
    <ligand>
        <name>AMP</name>
        <dbReference type="ChEBI" id="CHEBI:456215"/>
    </ligand>
</feature>
<sequence>MSGRPILTAERMRAAEQAAIDAGMPVETLMERAGAALAEATVRFGAPLPVLILCGPGNNGGDGYVAARHLADRGIRVRVAALGDPKSDAAKWARSKFNGEVEQLGAETGRAPILIDCLFGTGLKKALQPDLVEQLLRLSTDASVCIACDLPSGAESDSGELLNDVPGFGLTVTFGALKPAHRLMPAMNKCGRVVLADIGLAIDTAWREIGRPDLPPLDPAGHKYSRGLVHALAGKMPGAIALSTVAAARSGAGYVRVSTSRAIDGLPSAIVQTDTAILDDPRIGCILVGPGMGEIPQLLTLALTARAPKVIDADAIGQVGDAERLRGQDAILTPHSGEFVRLFGKLPGNKAEQALEAACRSGAVVVYKGPDTVVASPDGRIGFAPPAPAWLASAGTGDVLAGMIAALRARGLEAFEAACAAVWLHGRAAEIAGPHMIADDLAAAIPAALDLR</sequence>
<dbReference type="EC" id="5.1.99.6" evidence="19"/>
<evidence type="ECO:0000256" key="16">
    <source>
        <dbReference type="ARBA" id="ARBA00049209"/>
    </source>
</evidence>
<comment type="caution">
    <text evidence="22">The sequence shown here is derived from an EMBL/GenBank/DDBJ whole genome shotgun (WGS) entry which is preliminary data.</text>
</comment>
<dbReference type="SUPFAM" id="SSF53613">
    <property type="entry name" value="Ribokinase-like"/>
    <property type="match status" value="1"/>
</dbReference>
<evidence type="ECO:0000259" key="21">
    <source>
        <dbReference type="PROSITE" id="PS51385"/>
    </source>
</evidence>
<evidence type="ECO:0000256" key="1">
    <source>
        <dbReference type="ARBA" id="ARBA00000013"/>
    </source>
</evidence>
<keyword evidence="8 17" id="KW-0521">NADP</keyword>
<evidence type="ECO:0000256" key="6">
    <source>
        <dbReference type="ARBA" id="ARBA00022741"/>
    </source>
</evidence>
<dbReference type="CDD" id="cd01171">
    <property type="entry name" value="YXKO-related"/>
    <property type="match status" value="1"/>
</dbReference>
<feature type="binding site" evidence="18">
    <location>
        <begin position="120"/>
        <end position="126"/>
    </location>
    <ligand>
        <name>(6S)-NADPHX</name>
        <dbReference type="ChEBI" id="CHEBI:64076"/>
    </ligand>
</feature>
<dbReference type="HAMAP" id="MF_01965">
    <property type="entry name" value="NADHX_dehydratase"/>
    <property type="match status" value="1"/>
</dbReference>
<evidence type="ECO:0000256" key="10">
    <source>
        <dbReference type="ARBA" id="ARBA00023027"/>
    </source>
</evidence>
<comment type="cofactor">
    <cofactor evidence="17">
        <name>Mg(2+)</name>
        <dbReference type="ChEBI" id="CHEBI:18420"/>
    </cofactor>
</comment>
<keyword evidence="7 17" id="KW-0067">ATP-binding</keyword>
<feature type="binding site" evidence="18">
    <location>
        <position position="59"/>
    </location>
    <ligand>
        <name>K(+)</name>
        <dbReference type="ChEBI" id="CHEBI:29103"/>
    </ligand>
</feature>
<dbReference type="NCBIfam" id="TIGR00196">
    <property type="entry name" value="yjeF_cterm"/>
    <property type="match status" value="1"/>
</dbReference>
<evidence type="ECO:0000313" key="23">
    <source>
        <dbReference type="Proteomes" id="UP001165343"/>
    </source>
</evidence>
<feature type="binding site" evidence="17">
    <location>
        <position position="398"/>
    </location>
    <ligand>
        <name>(6S)-NADPHX</name>
        <dbReference type="ChEBI" id="CHEBI:64076"/>
    </ligand>
</feature>
<keyword evidence="11 18" id="KW-0413">Isomerase</keyword>
<keyword evidence="23" id="KW-1185">Reference proteome</keyword>
<evidence type="ECO:0000256" key="12">
    <source>
        <dbReference type="ARBA" id="ARBA00023239"/>
    </source>
</evidence>
<dbReference type="HAMAP" id="MF_01966">
    <property type="entry name" value="NADHX_epimerase"/>
    <property type="match status" value="1"/>
</dbReference>
<evidence type="ECO:0000256" key="5">
    <source>
        <dbReference type="ARBA" id="ARBA00022723"/>
    </source>
</evidence>
<dbReference type="RefSeq" id="WP_249867039.1">
    <property type="nucleotide sequence ID" value="NZ_JAMGBC010000001.1"/>
</dbReference>
<dbReference type="Proteomes" id="UP001165343">
    <property type="component" value="Unassembled WGS sequence"/>
</dbReference>
<evidence type="ECO:0000256" key="9">
    <source>
        <dbReference type="ARBA" id="ARBA00022958"/>
    </source>
</evidence>
<dbReference type="InterPro" id="IPR029056">
    <property type="entry name" value="Ribokinase-like"/>
</dbReference>
<comment type="catalytic activity">
    <reaction evidence="16 17 19">
        <text>(6S)-NADPHX + ADP = AMP + phosphate + NADPH + H(+)</text>
        <dbReference type="Rhea" id="RHEA:32235"/>
        <dbReference type="ChEBI" id="CHEBI:15378"/>
        <dbReference type="ChEBI" id="CHEBI:43474"/>
        <dbReference type="ChEBI" id="CHEBI:57783"/>
        <dbReference type="ChEBI" id="CHEBI:64076"/>
        <dbReference type="ChEBI" id="CHEBI:456215"/>
        <dbReference type="ChEBI" id="CHEBI:456216"/>
        <dbReference type="EC" id="4.2.1.136"/>
    </reaction>
</comment>
<evidence type="ECO:0000256" key="4">
    <source>
        <dbReference type="ARBA" id="ARBA00009524"/>
    </source>
</evidence>
<evidence type="ECO:0000256" key="15">
    <source>
        <dbReference type="ARBA" id="ARBA00048238"/>
    </source>
</evidence>
<feature type="binding site" evidence="17">
    <location>
        <position position="291"/>
    </location>
    <ligand>
        <name>(6S)-NADPHX</name>
        <dbReference type="ChEBI" id="CHEBI:64076"/>
    </ligand>
</feature>
<feature type="binding site" evidence="17">
    <location>
        <position position="335"/>
    </location>
    <ligand>
        <name>(6S)-NADPHX</name>
        <dbReference type="ChEBI" id="CHEBI:64076"/>
    </ligand>
</feature>
<comment type="caution">
    <text evidence="18">Lacks conserved residue(s) required for the propagation of feature annotation.</text>
</comment>
<name>A0ABT0RCT1_9SPHN</name>
<dbReference type="PROSITE" id="PS01050">
    <property type="entry name" value="YJEF_C_2"/>
    <property type="match status" value="1"/>
</dbReference>
<protein>
    <recommendedName>
        <fullName evidence="19">Bifunctional NAD(P)H-hydrate repair enzyme</fullName>
    </recommendedName>
    <alternativeName>
        <fullName evidence="19">Nicotinamide nucleotide repair protein</fullName>
    </alternativeName>
    <domain>
        <recommendedName>
            <fullName evidence="19">ADP-dependent (S)-NAD(P)H-hydrate dehydratase</fullName>
            <ecNumber evidence="19">4.2.1.136</ecNumber>
        </recommendedName>
        <alternativeName>
            <fullName evidence="19">ADP-dependent NAD(P)HX dehydratase</fullName>
        </alternativeName>
    </domain>
    <domain>
        <recommendedName>
            <fullName evidence="19">NAD(P)H-hydrate epimerase</fullName>
            <ecNumber evidence="19">5.1.99.6</ecNumber>
        </recommendedName>
    </domain>
</protein>
<evidence type="ECO:0000256" key="13">
    <source>
        <dbReference type="ARBA" id="ARBA00023268"/>
    </source>
</evidence>
<evidence type="ECO:0000256" key="8">
    <source>
        <dbReference type="ARBA" id="ARBA00022857"/>
    </source>
</evidence>
<accession>A0ABT0RCT1</accession>
<proteinExistence type="inferred from homology"/>
<gene>
    <name evidence="18" type="primary">nnrE</name>
    <name evidence="17" type="synonym">nnrD</name>
    <name evidence="22" type="ORF">LZ519_01840</name>
</gene>
<keyword evidence="6 17" id="KW-0547">Nucleotide-binding</keyword>
<comment type="similarity">
    <text evidence="18">Belongs to the NnrE/AIBP family.</text>
</comment>
<feature type="domain" description="YjeF C-terminal" evidence="20">
    <location>
        <begin position="206"/>
        <end position="452"/>
    </location>
</feature>
<evidence type="ECO:0000256" key="2">
    <source>
        <dbReference type="ARBA" id="ARBA00000909"/>
    </source>
</evidence>
<dbReference type="InterPro" id="IPR004443">
    <property type="entry name" value="YjeF_N_dom"/>
</dbReference>
<reference evidence="22" key="1">
    <citation type="submission" date="2022-05" db="EMBL/GenBank/DDBJ databases">
        <authorList>
            <person name="Jo J.-H."/>
            <person name="Im W.-T."/>
        </authorList>
    </citation>
    <scope>NUCLEOTIDE SEQUENCE</scope>
    <source>
        <strain evidence="22">RG327</strain>
    </source>
</reference>
<dbReference type="Pfam" id="PF03853">
    <property type="entry name" value="YjeF_N"/>
    <property type="match status" value="1"/>
</dbReference>
<dbReference type="EMBL" id="JAMGBC010000001">
    <property type="protein sequence ID" value="MCL6678064.1"/>
    <property type="molecule type" value="Genomic_DNA"/>
</dbReference>
<evidence type="ECO:0000256" key="11">
    <source>
        <dbReference type="ARBA" id="ARBA00023235"/>
    </source>
</evidence>
<evidence type="ECO:0000256" key="7">
    <source>
        <dbReference type="ARBA" id="ARBA00022840"/>
    </source>
</evidence>
<comment type="similarity">
    <text evidence="3 19">In the N-terminal section; belongs to the NnrE/AIBP family.</text>
</comment>
<keyword evidence="9 18" id="KW-0630">Potassium</keyword>
<dbReference type="Pfam" id="PF01256">
    <property type="entry name" value="Carb_kinase"/>
    <property type="match status" value="1"/>
</dbReference>
<comment type="function">
    <text evidence="14 19">Bifunctional enzyme that catalyzes the epimerization of the S- and R-forms of NAD(P)HX and the dehydration of the S-form of NAD(P)HX at the expense of ADP, which is converted to AMP. This allows the repair of both epimers of NAD(P)HX, a damaged form of NAD(P)H that is a result of enzymatic or heat-dependent hydration.</text>
</comment>
<comment type="catalytic activity">
    <reaction evidence="1 18 19">
        <text>(6R)-NADHX = (6S)-NADHX</text>
        <dbReference type="Rhea" id="RHEA:32215"/>
        <dbReference type="ChEBI" id="CHEBI:64074"/>
        <dbReference type="ChEBI" id="CHEBI:64075"/>
        <dbReference type="EC" id="5.1.99.6"/>
    </reaction>
</comment>
<comment type="function">
    <text evidence="17">Catalyzes the dehydration of the S-form of NAD(P)HX at the expense of ADP, which is converted to AMP. Together with NAD(P)HX epimerase, which catalyzes the epimerization of the S- and R-forms, the enzyme allows the repair of both epimers of NAD(P)HX, a damaged form of NAD(P)H that is a result of enzymatic or heat-dependent hydration.</text>
</comment>
<dbReference type="PROSITE" id="PS51385">
    <property type="entry name" value="YJEF_N"/>
    <property type="match status" value="1"/>
</dbReference>
<dbReference type="PROSITE" id="PS51383">
    <property type="entry name" value="YJEF_C_3"/>
    <property type="match status" value="1"/>
</dbReference>
<dbReference type="InterPro" id="IPR000631">
    <property type="entry name" value="CARKD"/>
</dbReference>
<dbReference type="Gene3D" id="3.40.1190.20">
    <property type="match status" value="1"/>
</dbReference>
<evidence type="ECO:0000256" key="14">
    <source>
        <dbReference type="ARBA" id="ARBA00025153"/>
    </source>
</evidence>
<feature type="binding site" evidence="18">
    <location>
        <position position="116"/>
    </location>
    <ligand>
        <name>K(+)</name>
        <dbReference type="ChEBI" id="CHEBI:29103"/>
    </ligand>
</feature>
<dbReference type="PIRSF" id="PIRSF017184">
    <property type="entry name" value="Nnr"/>
    <property type="match status" value="1"/>
</dbReference>
<dbReference type="EC" id="4.2.1.136" evidence="19"/>
<feature type="binding site" evidence="18">
    <location>
        <position position="149"/>
    </location>
    <ligand>
        <name>(6S)-NADPHX</name>
        <dbReference type="ChEBI" id="CHEBI:64076"/>
    </ligand>
</feature>
<comment type="function">
    <text evidence="18">Catalyzes the epimerization of the S- and R-forms of NAD(P)HX, a damaged form of NAD(P)H that is a result of enzymatic or heat-dependent hydration. This is a prerequisite for the S-specific NAD(P)H-hydrate dehydratase to allow the repair of both epimers of NAD(P)HX.</text>
</comment>
<evidence type="ECO:0000259" key="20">
    <source>
        <dbReference type="PROSITE" id="PS51383"/>
    </source>
</evidence>
<evidence type="ECO:0000256" key="17">
    <source>
        <dbReference type="HAMAP-Rule" id="MF_01965"/>
    </source>
</evidence>
<comment type="cofactor">
    <cofactor evidence="18 19">
        <name>K(+)</name>
        <dbReference type="ChEBI" id="CHEBI:29103"/>
    </cofactor>
    <text evidence="18 19">Binds 1 potassium ion per subunit.</text>
</comment>
<feature type="domain" description="YjeF N-terminal" evidence="21">
    <location>
        <begin position="12"/>
        <end position="206"/>
    </location>
</feature>
<feature type="binding site" evidence="17">
    <location>
        <position position="397"/>
    </location>
    <ligand>
        <name>AMP</name>
        <dbReference type="ChEBI" id="CHEBI:456215"/>
    </ligand>
</feature>
<dbReference type="InterPro" id="IPR017953">
    <property type="entry name" value="Carbohydrate_kinase_pred_CS"/>
</dbReference>
<keyword evidence="13" id="KW-0511">Multifunctional enzyme</keyword>
<dbReference type="InterPro" id="IPR030677">
    <property type="entry name" value="Nnr"/>
</dbReference>
<dbReference type="PANTHER" id="PTHR12592:SF0">
    <property type="entry name" value="ATP-DEPENDENT (S)-NAD(P)H-HYDRATE DEHYDRATASE"/>
    <property type="match status" value="1"/>
</dbReference>
<feature type="binding site" evidence="18">
    <location>
        <begin position="58"/>
        <end position="62"/>
    </location>
    <ligand>
        <name>(6S)-NADPHX</name>
        <dbReference type="ChEBI" id="CHEBI:64076"/>
    </ligand>
</feature>
<comment type="subunit">
    <text evidence="17">Homotetramer.</text>
</comment>
<evidence type="ECO:0000313" key="22">
    <source>
        <dbReference type="EMBL" id="MCL6678064.1"/>
    </source>
</evidence>
<comment type="similarity">
    <text evidence="4 19">In the C-terminal section; belongs to the NnrD/CARKD family.</text>
</comment>
<organism evidence="22 23">
    <name type="scientific">Sphingomonas anseongensis</name>
    <dbReference type="NCBI Taxonomy" id="2908207"/>
    <lineage>
        <taxon>Bacteria</taxon>
        <taxon>Pseudomonadati</taxon>
        <taxon>Pseudomonadota</taxon>
        <taxon>Alphaproteobacteria</taxon>
        <taxon>Sphingomonadales</taxon>
        <taxon>Sphingomonadaceae</taxon>
        <taxon>Sphingomonas</taxon>
    </lineage>
</organism>
<keyword evidence="5 18" id="KW-0479">Metal-binding</keyword>
<comment type="catalytic activity">
    <reaction evidence="15 17 19">
        <text>(6S)-NADHX + ADP = AMP + phosphate + NADH + H(+)</text>
        <dbReference type="Rhea" id="RHEA:32223"/>
        <dbReference type="ChEBI" id="CHEBI:15378"/>
        <dbReference type="ChEBI" id="CHEBI:43474"/>
        <dbReference type="ChEBI" id="CHEBI:57945"/>
        <dbReference type="ChEBI" id="CHEBI:64074"/>
        <dbReference type="ChEBI" id="CHEBI:456215"/>
        <dbReference type="ChEBI" id="CHEBI:456216"/>
        <dbReference type="EC" id="4.2.1.136"/>
    </reaction>
</comment>
<comment type="catalytic activity">
    <reaction evidence="2 18 19">
        <text>(6R)-NADPHX = (6S)-NADPHX</text>
        <dbReference type="Rhea" id="RHEA:32227"/>
        <dbReference type="ChEBI" id="CHEBI:64076"/>
        <dbReference type="ChEBI" id="CHEBI:64077"/>
        <dbReference type="EC" id="5.1.99.6"/>
    </reaction>
</comment>
<dbReference type="PANTHER" id="PTHR12592">
    <property type="entry name" value="ATP-DEPENDENT (S)-NAD(P)H-HYDRATE DEHYDRATASE FAMILY MEMBER"/>
    <property type="match status" value="1"/>
</dbReference>
<evidence type="ECO:0000256" key="18">
    <source>
        <dbReference type="HAMAP-Rule" id="MF_01966"/>
    </source>
</evidence>
<dbReference type="NCBIfam" id="TIGR00197">
    <property type="entry name" value="yjeF_nterm"/>
    <property type="match status" value="1"/>
</dbReference>
<evidence type="ECO:0000256" key="19">
    <source>
        <dbReference type="PIRNR" id="PIRNR017184"/>
    </source>
</evidence>
<feature type="binding site" evidence="18">
    <location>
        <position position="152"/>
    </location>
    <ligand>
        <name>K(+)</name>
        <dbReference type="ChEBI" id="CHEBI:29103"/>
    </ligand>
</feature>
<comment type="similarity">
    <text evidence="17">Belongs to the NnrD/CARKD family.</text>
</comment>
<feature type="binding site" evidence="17">
    <location>
        <position position="239"/>
    </location>
    <ligand>
        <name>(6S)-NADPHX</name>
        <dbReference type="ChEBI" id="CHEBI:64076"/>
    </ligand>
</feature>
<keyword evidence="10 17" id="KW-0520">NAD</keyword>
<dbReference type="Gene3D" id="3.40.50.10260">
    <property type="entry name" value="YjeF N-terminal domain"/>
    <property type="match status" value="1"/>
</dbReference>